<feature type="active site" description="Proton acceptor" evidence="5">
    <location>
        <position position="72"/>
    </location>
</feature>
<dbReference type="EMBL" id="JAWCUA010000010">
    <property type="protein sequence ID" value="MDU0114765.1"/>
    <property type="molecule type" value="Genomic_DNA"/>
</dbReference>
<sequence>MTKNPTIILGSTSPFRKQILEKLNLDFQTDKPEVDETPLPNETAHQLVERLAVAKAQAVANKHNNALVIGSDQVALFNDTILGKPHTHENAIKQLSSFSGNKVTFLTGLAVINSETGETHALVEPFEVYFKQLTLDSIEAYLLAEKPYKCAGSFKSEALGICLFEKLVGDDPNTLVGLPLIKLVGLFEKFGFSVLQQQVTKAQS</sequence>
<dbReference type="PANTHER" id="PTHR43213:SF10">
    <property type="entry name" value="7-METHYL-GTP PYROPHOSPHATASE"/>
    <property type="match status" value="1"/>
</dbReference>
<dbReference type="Proteomes" id="UP001257914">
    <property type="component" value="Unassembled WGS sequence"/>
</dbReference>
<comment type="caution">
    <text evidence="6">The sequence shown here is derived from an EMBL/GenBank/DDBJ whole genome shotgun (WGS) entry which is preliminary data.</text>
</comment>
<organism evidence="6 7">
    <name type="scientific">Psychrosphaera aquimarina</name>
    <dbReference type="NCBI Taxonomy" id="2044854"/>
    <lineage>
        <taxon>Bacteria</taxon>
        <taxon>Pseudomonadati</taxon>
        <taxon>Pseudomonadota</taxon>
        <taxon>Gammaproteobacteria</taxon>
        <taxon>Alteromonadales</taxon>
        <taxon>Pseudoalteromonadaceae</taxon>
        <taxon>Psychrosphaera</taxon>
    </lineage>
</organism>
<dbReference type="CDD" id="cd00555">
    <property type="entry name" value="Maf"/>
    <property type="match status" value="1"/>
</dbReference>
<keyword evidence="3 5" id="KW-0378">Hydrolase</keyword>
<comment type="similarity">
    <text evidence="5">Belongs to the Maf family. YceF subfamily.</text>
</comment>
<name>A0ABU3R515_9GAMM</name>
<dbReference type="InterPro" id="IPR003697">
    <property type="entry name" value="Maf-like"/>
</dbReference>
<feature type="site" description="Important for substrate specificity" evidence="5">
    <location>
        <position position="73"/>
    </location>
</feature>
<evidence type="ECO:0000256" key="3">
    <source>
        <dbReference type="ARBA" id="ARBA00022801"/>
    </source>
</evidence>
<dbReference type="SUPFAM" id="SSF52972">
    <property type="entry name" value="ITPase-like"/>
    <property type="match status" value="1"/>
</dbReference>
<dbReference type="PANTHER" id="PTHR43213">
    <property type="entry name" value="BIFUNCTIONAL DTTP/UTP PYROPHOSPHATASE/METHYLTRANSFERASE PROTEIN-RELATED"/>
    <property type="match status" value="1"/>
</dbReference>
<keyword evidence="4 5" id="KW-0546">Nucleotide metabolism</keyword>
<protein>
    <recommendedName>
        <fullName evidence="5">7-methyl-GTP pyrophosphatase</fullName>
        <shortName evidence="5">m(7)GTP pyrophosphatase</shortName>
        <ecNumber evidence="5">3.6.1.-</ecNumber>
    </recommendedName>
</protein>
<comment type="function">
    <text evidence="5">Nucleoside triphosphate pyrophosphatase that hydrolyzes 7-methyl-GTP (m(7)GTP). May have a dual role in cell division arrest and in preventing the incorporation of modified nucleotides into cellular nucleic acids.</text>
</comment>
<comment type="cofactor">
    <cofactor evidence="5">
        <name>a divalent metal cation</name>
        <dbReference type="ChEBI" id="CHEBI:60240"/>
    </cofactor>
</comment>
<proteinExistence type="inferred from homology"/>
<evidence type="ECO:0000256" key="4">
    <source>
        <dbReference type="ARBA" id="ARBA00023080"/>
    </source>
</evidence>
<dbReference type="EC" id="3.6.1.-" evidence="5"/>
<gene>
    <name evidence="6" type="ORF">RT723_17560</name>
</gene>
<feature type="site" description="Important for substrate specificity" evidence="5">
    <location>
        <position position="15"/>
    </location>
</feature>
<dbReference type="Pfam" id="PF02545">
    <property type="entry name" value="Maf"/>
    <property type="match status" value="1"/>
</dbReference>
<evidence type="ECO:0000313" key="7">
    <source>
        <dbReference type="Proteomes" id="UP001257914"/>
    </source>
</evidence>
<keyword evidence="7" id="KW-1185">Reference proteome</keyword>
<keyword evidence="2 5" id="KW-0963">Cytoplasm</keyword>
<comment type="catalytic activity">
    <reaction evidence="5">
        <text>N(7)-methyl-GTP + H2O = N(7)-methyl-GMP + diphosphate + H(+)</text>
        <dbReference type="Rhea" id="RHEA:58744"/>
        <dbReference type="ChEBI" id="CHEBI:15377"/>
        <dbReference type="ChEBI" id="CHEBI:15378"/>
        <dbReference type="ChEBI" id="CHEBI:33019"/>
        <dbReference type="ChEBI" id="CHEBI:58285"/>
        <dbReference type="ChEBI" id="CHEBI:87133"/>
    </reaction>
</comment>
<dbReference type="GO" id="GO:0016787">
    <property type="term" value="F:hydrolase activity"/>
    <property type="evidence" value="ECO:0007669"/>
    <property type="project" value="UniProtKB-KW"/>
</dbReference>
<dbReference type="InterPro" id="IPR029001">
    <property type="entry name" value="ITPase-like_fam"/>
</dbReference>
<dbReference type="RefSeq" id="WP_315948445.1">
    <property type="nucleotide sequence ID" value="NZ_JAWCUA010000010.1"/>
</dbReference>
<dbReference type="NCBIfam" id="TIGR00172">
    <property type="entry name" value="maf"/>
    <property type="match status" value="1"/>
</dbReference>
<dbReference type="PIRSF" id="PIRSF006305">
    <property type="entry name" value="Maf"/>
    <property type="match status" value="1"/>
</dbReference>
<comment type="subcellular location">
    <subcellularLocation>
        <location evidence="1 5">Cytoplasm</location>
    </subcellularLocation>
</comment>
<reference evidence="6 7" key="1">
    <citation type="submission" date="2023-10" db="EMBL/GenBank/DDBJ databases">
        <title>Psychrosphaera aquimaarina strain SW33 isolated from seawater.</title>
        <authorList>
            <person name="Bayburt H."/>
            <person name="Kim J.M."/>
            <person name="Choi B.J."/>
            <person name="Jeon C.O."/>
        </authorList>
    </citation>
    <scope>NUCLEOTIDE SEQUENCE [LARGE SCALE GENOMIC DNA]</scope>
    <source>
        <strain evidence="6 7">KCTC 52743</strain>
    </source>
</reference>
<evidence type="ECO:0000256" key="2">
    <source>
        <dbReference type="ARBA" id="ARBA00022490"/>
    </source>
</evidence>
<evidence type="ECO:0000256" key="5">
    <source>
        <dbReference type="HAMAP-Rule" id="MF_00528"/>
    </source>
</evidence>
<evidence type="ECO:0000313" key="6">
    <source>
        <dbReference type="EMBL" id="MDU0114765.1"/>
    </source>
</evidence>
<dbReference type="HAMAP" id="MF_00528">
    <property type="entry name" value="Maf"/>
    <property type="match status" value="1"/>
</dbReference>
<evidence type="ECO:0000256" key="1">
    <source>
        <dbReference type="ARBA" id="ARBA00004496"/>
    </source>
</evidence>
<feature type="site" description="Important for substrate specificity" evidence="5">
    <location>
        <position position="157"/>
    </location>
</feature>
<accession>A0ABU3R515</accession>
<comment type="caution">
    <text evidence="5">Lacks conserved residue(s) required for the propagation of feature annotation.</text>
</comment>
<dbReference type="Gene3D" id="3.90.950.10">
    <property type="match status" value="1"/>
</dbReference>